<dbReference type="AlphaFoldDB" id="A0A4Y3WIF3"/>
<accession>A0A4Y3WIF3</accession>
<gene>
    <name evidence="1" type="ORF">PHY01_09260</name>
</gene>
<name>A0A4Y3WIF3_9PSEU</name>
<organism evidence="1 2">
    <name type="scientific">Pseudonocardia hydrocarbonoxydans</name>
    <dbReference type="NCBI Taxonomy" id="76726"/>
    <lineage>
        <taxon>Bacteria</taxon>
        <taxon>Bacillati</taxon>
        <taxon>Actinomycetota</taxon>
        <taxon>Actinomycetes</taxon>
        <taxon>Pseudonocardiales</taxon>
        <taxon>Pseudonocardiaceae</taxon>
        <taxon>Pseudonocardia</taxon>
    </lineage>
</organism>
<dbReference type="Proteomes" id="UP000320338">
    <property type="component" value="Unassembled WGS sequence"/>
</dbReference>
<evidence type="ECO:0000313" key="2">
    <source>
        <dbReference type="Proteomes" id="UP000320338"/>
    </source>
</evidence>
<comment type="caution">
    <text evidence="1">The sequence shown here is derived from an EMBL/GenBank/DDBJ whole genome shotgun (WGS) entry which is preliminary data.</text>
</comment>
<proteinExistence type="predicted"/>
<sequence length="57" mass="6297">MVAFPVSGLMGLLTWWLDGRVRLSAEMYDRFERLATCGIGPLLDGTPQGPDPDDYPV</sequence>
<keyword evidence="2" id="KW-1185">Reference proteome</keyword>
<dbReference type="RefSeq" id="WP_170183632.1">
    <property type="nucleotide sequence ID" value="NZ_BAAARZ010000021.1"/>
</dbReference>
<protein>
    <submittedName>
        <fullName evidence="1">Uncharacterized protein</fullName>
    </submittedName>
</protein>
<evidence type="ECO:0000313" key="1">
    <source>
        <dbReference type="EMBL" id="GEC18643.1"/>
    </source>
</evidence>
<reference evidence="1 2" key="1">
    <citation type="submission" date="2019-06" db="EMBL/GenBank/DDBJ databases">
        <title>Whole genome shotgun sequence of Pseudonocardia hydrocarbonoxydans NBRC 14498.</title>
        <authorList>
            <person name="Hosoyama A."/>
            <person name="Uohara A."/>
            <person name="Ohji S."/>
            <person name="Ichikawa N."/>
        </authorList>
    </citation>
    <scope>NUCLEOTIDE SEQUENCE [LARGE SCALE GENOMIC DNA]</scope>
    <source>
        <strain evidence="1 2">NBRC 14498</strain>
    </source>
</reference>
<dbReference type="EMBL" id="BJNG01000006">
    <property type="protein sequence ID" value="GEC18643.1"/>
    <property type="molecule type" value="Genomic_DNA"/>
</dbReference>